<comment type="caution">
    <text evidence="2">The sequence shown here is derived from an EMBL/GenBank/DDBJ whole genome shotgun (WGS) entry which is preliminary data.</text>
</comment>
<dbReference type="Proteomes" id="UP000271464">
    <property type="component" value="Unassembled WGS sequence"/>
</dbReference>
<dbReference type="RefSeq" id="WP_122526689.1">
    <property type="nucleotide sequence ID" value="NZ_UPHK01000096.1"/>
</dbReference>
<feature type="coiled-coil region" evidence="1">
    <location>
        <begin position="83"/>
        <end position="110"/>
    </location>
</feature>
<accession>A0ABY6RSN2</accession>
<reference evidence="2 3" key="1">
    <citation type="submission" date="2018-09" db="EMBL/GenBank/DDBJ databases">
        <authorList>
            <person name="Tagini F."/>
        </authorList>
    </citation>
    <scope>NUCLEOTIDE SEQUENCE [LARGE SCALE GENOMIC DNA]</scope>
    <source>
        <strain evidence="2 3">MK4</strain>
    </source>
</reference>
<evidence type="ECO:0000313" key="2">
    <source>
        <dbReference type="EMBL" id="VBA33120.1"/>
    </source>
</evidence>
<keyword evidence="1" id="KW-0175">Coiled coil</keyword>
<dbReference type="EMBL" id="UPHM01000169">
    <property type="protein sequence ID" value="VBA33120.1"/>
    <property type="molecule type" value="Genomic_DNA"/>
</dbReference>
<organism evidence="2 3">
    <name type="scientific">Mycobacterium persicum</name>
    <dbReference type="NCBI Taxonomy" id="1487726"/>
    <lineage>
        <taxon>Bacteria</taxon>
        <taxon>Bacillati</taxon>
        <taxon>Actinomycetota</taxon>
        <taxon>Actinomycetes</taxon>
        <taxon>Mycobacteriales</taxon>
        <taxon>Mycobacteriaceae</taxon>
        <taxon>Mycobacterium</taxon>
    </lineage>
</organism>
<sequence length="112" mass="12689">MCSPTYRIISDDDDQSQRIIAVTSADIELCGAYRPGRLNDWRFYLCKLATGLSGLPQPHKAHVCSRDDANRWIDTIAWHYTQVEALRADNALLRSQNAELTAAIADLRQRND</sequence>
<keyword evidence="3" id="KW-1185">Reference proteome</keyword>
<evidence type="ECO:0000256" key="1">
    <source>
        <dbReference type="SAM" id="Coils"/>
    </source>
</evidence>
<evidence type="ECO:0000313" key="3">
    <source>
        <dbReference type="Proteomes" id="UP000271464"/>
    </source>
</evidence>
<name>A0ABY6RSN2_9MYCO</name>
<proteinExistence type="predicted"/>
<protein>
    <submittedName>
        <fullName evidence="2">Uncharacterized protein</fullName>
    </submittedName>
</protein>
<gene>
    <name evidence="2" type="ORF">LAUMK4_05882</name>
</gene>